<proteinExistence type="predicted"/>
<dbReference type="Proteomes" id="UP000005697">
    <property type="component" value="Unassembled WGS sequence"/>
</dbReference>
<keyword evidence="2" id="KW-1185">Reference proteome</keyword>
<protein>
    <submittedName>
        <fullName evidence="1">Uncharacterized protein</fullName>
    </submittedName>
</protein>
<name>F0F9P3_9BACT</name>
<organism evidence="1 2">
    <name type="scientific">Prevotella multiformis DSM 16608</name>
    <dbReference type="NCBI Taxonomy" id="888743"/>
    <lineage>
        <taxon>Bacteria</taxon>
        <taxon>Pseudomonadati</taxon>
        <taxon>Bacteroidota</taxon>
        <taxon>Bacteroidia</taxon>
        <taxon>Bacteroidales</taxon>
        <taxon>Prevotellaceae</taxon>
        <taxon>Prevotella</taxon>
    </lineage>
</organism>
<gene>
    <name evidence="1" type="ORF">HMPREF9141_2310</name>
</gene>
<evidence type="ECO:0000313" key="2">
    <source>
        <dbReference type="Proteomes" id="UP000005697"/>
    </source>
</evidence>
<dbReference type="HOGENOM" id="CLU_3237701_0_0_10"/>
<accession>F0F9P3</accession>
<dbReference type="AlphaFoldDB" id="F0F9P3"/>
<comment type="caution">
    <text evidence="1">The sequence shown here is derived from an EMBL/GenBank/DDBJ whole genome shotgun (WGS) entry which is preliminary data.</text>
</comment>
<dbReference type="EMBL" id="AEWX01000034">
    <property type="protein sequence ID" value="EGC19059.1"/>
    <property type="molecule type" value="Genomic_DNA"/>
</dbReference>
<evidence type="ECO:0000313" key="1">
    <source>
        <dbReference type="EMBL" id="EGC19059.1"/>
    </source>
</evidence>
<reference evidence="1 2" key="1">
    <citation type="submission" date="2011-01" db="EMBL/GenBank/DDBJ databases">
        <authorList>
            <person name="Muzny D."/>
            <person name="Qin X."/>
            <person name="Deng J."/>
            <person name="Jiang H."/>
            <person name="Liu Y."/>
            <person name="Qu J."/>
            <person name="Song X.-Z."/>
            <person name="Zhang L."/>
            <person name="Thornton R."/>
            <person name="Coyle M."/>
            <person name="Francisco L."/>
            <person name="Jackson L."/>
            <person name="Javaid M."/>
            <person name="Korchina V."/>
            <person name="Kovar C."/>
            <person name="Mata R."/>
            <person name="Mathew T."/>
            <person name="Ngo R."/>
            <person name="Nguyen L."/>
            <person name="Nguyen N."/>
            <person name="Okwuonu G."/>
            <person name="Ongeri F."/>
            <person name="Pham C."/>
            <person name="Simmons D."/>
            <person name="Wilczek-Boney K."/>
            <person name="Hale W."/>
            <person name="Jakkamsetti A."/>
            <person name="Pham P."/>
            <person name="Ruth R."/>
            <person name="San Lucas F."/>
            <person name="Warren J."/>
            <person name="Zhang J."/>
            <person name="Zhao Z."/>
            <person name="Zhou C."/>
            <person name="Zhu D."/>
            <person name="Lee S."/>
            <person name="Bess C."/>
            <person name="Blankenburg K."/>
            <person name="Forbes L."/>
            <person name="Fu Q."/>
            <person name="Gubbala S."/>
            <person name="Hirani K."/>
            <person name="Jayaseelan J.C."/>
            <person name="Lara F."/>
            <person name="Munidasa M."/>
            <person name="Palculict T."/>
            <person name="Patil S."/>
            <person name="Pu L.-L."/>
            <person name="Saada N."/>
            <person name="Tang L."/>
            <person name="Weissenberger G."/>
            <person name="Zhu Y."/>
            <person name="Hemphill L."/>
            <person name="Shang Y."/>
            <person name="Youmans B."/>
            <person name="Ayvaz T."/>
            <person name="Ross M."/>
            <person name="Santibanez J."/>
            <person name="Aqrawi P."/>
            <person name="Gross S."/>
            <person name="Joshi V."/>
            <person name="Fowler G."/>
            <person name="Nazareth L."/>
            <person name="Reid J."/>
            <person name="Worley K."/>
            <person name="Petrosino J."/>
            <person name="Highlander S."/>
            <person name="Gibbs R."/>
        </authorList>
    </citation>
    <scope>NUCLEOTIDE SEQUENCE [LARGE SCALE GENOMIC DNA]</scope>
    <source>
        <strain evidence="1 2">DSM 16608</strain>
    </source>
</reference>
<sequence>MPLHIPYDIRSSRALSVLIVRGWQGSFSMESGQGQFRFGGMAA</sequence>